<dbReference type="InterPro" id="IPR036866">
    <property type="entry name" value="RibonucZ/Hydroxyglut_hydro"/>
</dbReference>
<comment type="catalytic activity">
    <reaction evidence="3">
        <text>3',5'-cyclic UMP + H2O = UMP + H(+)</text>
        <dbReference type="Rhea" id="RHEA:70575"/>
        <dbReference type="ChEBI" id="CHEBI:15377"/>
        <dbReference type="ChEBI" id="CHEBI:15378"/>
        <dbReference type="ChEBI" id="CHEBI:57865"/>
        <dbReference type="ChEBI" id="CHEBI:184387"/>
    </reaction>
    <physiologicalReaction direction="left-to-right" evidence="3">
        <dbReference type="Rhea" id="RHEA:70576"/>
    </physiologicalReaction>
</comment>
<dbReference type="InterPro" id="IPR050662">
    <property type="entry name" value="Sec-metab_biosynth-thioest"/>
</dbReference>
<organism evidence="5">
    <name type="scientific">Paenibacillus sp. AN1007</name>
    <dbReference type="NCBI Taxonomy" id="3151385"/>
    <lineage>
        <taxon>Bacteria</taxon>
        <taxon>Bacillati</taxon>
        <taxon>Bacillota</taxon>
        <taxon>Bacilli</taxon>
        <taxon>Bacillales</taxon>
        <taxon>Paenibacillaceae</taxon>
        <taxon>Paenibacillus</taxon>
    </lineage>
</organism>
<reference evidence="5" key="1">
    <citation type="submission" date="2024-05" db="EMBL/GenBank/DDBJ databases">
        <title>Draft genome assemblies of 36 bacteria isolated from hibernating arctic ground squirrels.</title>
        <authorList>
            <person name="McKee H."/>
            <person name="Mullen L."/>
            <person name="Drown D.M."/>
            <person name="Duddleston K.N."/>
        </authorList>
    </citation>
    <scope>NUCLEOTIDE SEQUENCE</scope>
    <source>
        <strain evidence="5">AN1007</strain>
    </source>
</reference>
<dbReference type="SMART" id="SM00849">
    <property type="entry name" value="Lactamase_B"/>
    <property type="match status" value="1"/>
</dbReference>
<comment type="catalytic activity">
    <reaction evidence="1">
        <text>3',5'-cyclic CMP + H2O = CMP + H(+)</text>
        <dbReference type="Rhea" id="RHEA:72675"/>
        <dbReference type="ChEBI" id="CHEBI:15377"/>
        <dbReference type="ChEBI" id="CHEBI:15378"/>
        <dbReference type="ChEBI" id="CHEBI:58003"/>
        <dbReference type="ChEBI" id="CHEBI:60377"/>
    </reaction>
    <physiologicalReaction direction="left-to-right" evidence="1">
        <dbReference type="Rhea" id="RHEA:72676"/>
    </physiologicalReaction>
</comment>
<dbReference type="Gene3D" id="3.60.15.10">
    <property type="entry name" value="Ribonuclease Z/Hydroxyacylglutathione hydrolase-like"/>
    <property type="match status" value="1"/>
</dbReference>
<dbReference type="PANTHER" id="PTHR23131:SF4">
    <property type="entry name" value="METALLO-BETA-LACTAMASE SUPERFAMILY POTEIN"/>
    <property type="match status" value="1"/>
</dbReference>
<sequence>MKRIRTEELSMPAGMHRIKITMSFPLRWVNSYILTEPDGKVTIVDPGPRTAETEQEWHEALAGLGLTLQDIHQIVLTHHHPDHLGLSGWMQQLTGVPVLMSARSREEADYMWGPGASIEVRLPEYYLLHGMPQRKTTEIKEHMQTFLSQITPLPEVTLAADGEIVRMGGKAWIAVETGGHAPGHLSFYAPESKEILCGDAVLPQISPNISLQPGSDPEPLQSYMDSLHRLNALAVERAYPGHRNPFTRFTERTAELLAHHEERLAKLTERLRESPANAYSICLYLFGDRLGTHQLRFAMSETLAHLQELIRRGVARQEQQPDGIIYFYHQ</sequence>
<dbReference type="SUPFAM" id="SSF56281">
    <property type="entry name" value="Metallo-hydrolase/oxidoreductase"/>
    <property type="match status" value="1"/>
</dbReference>
<dbReference type="RefSeq" id="WP_366293708.1">
    <property type="nucleotide sequence ID" value="NZ_CP159992.1"/>
</dbReference>
<dbReference type="Pfam" id="PF00753">
    <property type="entry name" value="Lactamase_B"/>
    <property type="match status" value="1"/>
</dbReference>
<evidence type="ECO:0000256" key="1">
    <source>
        <dbReference type="ARBA" id="ARBA00034221"/>
    </source>
</evidence>
<feature type="domain" description="Metallo-beta-lactamase" evidence="4">
    <location>
        <begin position="28"/>
        <end position="242"/>
    </location>
</feature>
<evidence type="ECO:0000256" key="2">
    <source>
        <dbReference type="ARBA" id="ARBA00034301"/>
    </source>
</evidence>
<dbReference type="Pfam" id="PF21221">
    <property type="entry name" value="B_lactamase-like_C"/>
    <property type="match status" value="1"/>
</dbReference>
<dbReference type="CDD" id="cd07725">
    <property type="entry name" value="TTHA1429-like_MBL-fold"/>
    <property type="match status" value="1"/>
</dbReference>
<accession>A0AAU8NDT7</accession>
<evidence type="ECO:0000313" key="5">
    <source>
        <dbReference type="EMBL" id="XCP95682.1"/>
    </source>
</evidence>
<dbReference type="EMBL" id="CP159992">
    <property type="protein sequence ID" value="XCP95682.1"/>
    <property type="molecule type" value="Genomic_DNA"/>
</dbReference>
<name>A0AAU8NDT7_9BACL</name>
<dbReference type="InterPro" id="IPR048933">
    <property type="entry name" value="B_lactamase-like_C"/>
</dbReference>
<evidence type="ECO:0000256" key="3">
    <source>
        <dbReference type="ARBA" id="ARBA00048505"/>
    </source>
</evidence>
<protein>
    <submittedName>
        <fullName evidence="5">MBL fold metallo-hydrolase</fullName>
    </submittedName>
</protein>
<proteinExistence type="predicted"/>
<dbReference type="AlphaFoldDB" id="A0AAU8NDT7"/>
<dbReference type="InterPro" id="IPR036388">
    <property type="entry name" value="WH-like_DNA-bd_sf"/>
</dbReference>
<dbReference type="Gene3D" id="1.10.10.10">
    <property type="entry name" value="Winged helix-like DNA-binding domain superfamily/Winged helix DNA-binding domain"/>
    <property type="match status" value="1"/>
</dbReference>
<comment type="function">
    <text evidence="2">Counteracts the endogenous Pycsar antiviral defense system. Phosphodiesterase that enables metal-dependent hydrolysis of host cyclic nucleotide Pycsar defense signals such as cCMP and cUMP.</text>
</comment>
<dbReference type="PANTHER" id="PTHR23131">
    <property type="entry name" value="ENDORIBONUCLEASE LACTB2"/>
    <property type="match status" value="1"/>
</dbReference>
<gene>
    <name evidence="5" type="ORF">ABXS70_02805</name>
</gene>
<dbReference type="InterPro" id="IPR001279">
    <property type="entry name" value="Metallo-B-lactamas"/>
</dbReference>
<evidence type="ECO:0000259" key="4">
    <source>
        <dbReference type="SMART" id="SM00849"/>
    </source>
</evidence>